<keyword evidence="1" id="KW-0808">Transferase</keyword>
<evidence type="ECO:0000313" key="1">
    <source>
        <dbReference type="EMBL" id="RDX91618.1"/>
    </source>
</evidence>
<accession>A0A371GM41</accession>
<keyword evidence="2" id="KW-1185">Reference proteome</keyword>
<organism evidence="1 2">
    <name type="scientific">Mucuna pruriens</name>
    <name type="common">Velvet bean</name>
    <name type="synonym">Dolichos pruriens</name>
    <dbReference type="NCBI Taxonomy" id="157652"/>
    <lineage>
        <taxon>Eukaryota</taxon>
        <taxon>Viridiplantae</taxon>
        <taxon>Streptophyta</taxon>
        <taxon>Embryophyta</taxon>
        <taxon>Tracheophyta</taxon>
        <taxon>Spermatophyta</taxon>
        <taxon>Magnoliopsida</taxon>
        <taxon>eudicotyledons</taxon>
        <taxon>Gunneridae</taxon>
        <taxon>Pentapetalae</taxon>
        <taxon>rosids</taxon>
        <taxon>fabids</taxon>
        <taxon>Fabales</taxon>
        <taxon>Fabaceae</taxon>
        <taxon>Papilionoideae</taxon>
        <taxon>50 kb inversion clade</taxon>
        <taxon>NPAAA clade</taxon>
        <taxon>indigoferoid/millettioid clade</taxon>
        <taxon>Phaseoleae</taxon>
        <taxon>Mucuna</taxon>
    </lineage>
</organism>
<dbReference type="OrthoDB" id="1745483at2759"/>
<gene>
    <name evidence="1" type="primary">CDKB1-1</name>
    <name evidence="1" type="ORF">CR513_26379</name>
</gene>
<sequence length="65" mass="7718">KMLKYNPSERISAKAALDHPYFDSLDNRWELFRAWSLKVVSNINLEDGFMCPTWRVADFHQESQN</sequence>
<dbReference type="Gene3D" id="1.10.510.10">
    <property type="entry name" value="Transferase(Phosphotransferase) domain 1"/>
    <property type="match status" value="1"/>
</dbReference>
<dbReference type="EMBL" id="QJKJ01005072">
    <property type="protein sequence ID" value="RDX91618.1"/>
    <property type="molecule type" value="Genomic_DNA"/>
</dbReference>
<proteinExistence type="predicted"/>
<dbReference type="InterPro" id="IPR011009">
    <property type="entry name" value="Kinase-like_dom_sf"/>
</dbReference>
<dbReference type="Proteomes" id="UP000257109">
    <property type="component" value="Unassembled WGS sequence"/>
</dbReference>
<protein>
    <submittedName>
        <fullName evidence="1">Cyclin-dependent kinase B1-1</fullName>
    </submittedName>
</protein>
<dbReference type="AlphaFoldDB" id="A0A371GM41"/>
<keyword evidence="1" id="KW-0418">Kinase</keyword>
<evidence type="ECO:0000313" key="2">
    <source>
        <dbReference type="Proteomes" id="UP000257109"/>
    </source>
</evidence>
<feature type="non-terminal residue" evidence="1">
    <location>
        <position position="1"/>
    </location>
</feature>
<name>A0A371GM41_MUCPR</name>
<dbReference type="SUPFAM" id="SSF56112">
    <property type="entry name" value="Protein kinase-like (PK-like)"/>
    <property type="match status" value="1"/>
</dbReference>
<dbReference type="GO" id="GO:0016301">
    <property type="term" value="F:kinase activity"/>
    <property type="evidence" value="ECO:0007669"/>
    <property type="project" value="UniProtKB-KW"/>
</dbReference>
<dbReference type="STRING" id="157652.A0A371GM41"/>
<comment type="caution">
    <text evidence="1">The sequence shown here is derived from an EMBL/GenBank/DDBJ whole genome shotgun (WGS) entry which is preliminary data.</text>
</comment>
<reference evidence="1" key="1">
    <citation type="submission" date="2018-05" db="EMBL/GenBank/DDBJ databases">
        <title>Draft genome of Mucuna pruriens seed.</title>
        <authorList>
            <person name="Nnadi N.E."/>
            <person name="Vos R."/>
            <person name="Hasami M.H."/>
            <person name="Devisetty U.K."/>
            <person name="Aguiy J.C."/>
        </authorList>
    </citation>
    <scope>NUCLEOTIDE SEQUENCE [LARGE SCALE GENOMIC DNA]</scope>
    <source>
        <strain evidence="1">JCA_2017</strain>
    </source>
</reference>